<dbReference type="PANTHER" id="PTHR35007:SF4">
    <property type="entry name" value="CONSERVED TRANSMEMBRANE PROTEIN-RELATED"/>
    <property type="match status" value="1"/>
</dbReference>
<keyword evidence="2" id="KW-1003">Cell membrane</keyword>
<evidence type="ECO:0000256" key="1">
    <source>
        <dbReference type="ARBA" id="ARBA00004651"/>
    </source>
</evidence>
<feature type="domain" description="Type II secretion system protein GspF" evidence="7">
    <location>
        <begin position="115"/>
        <end position="172"/>
    </location>
</feature>
<gene>
    <name evidence="8" type="ORF">GCM10009717_05990</name>
</gene>
<comment type="subcellular location">
    <subcellularLocation>
        <location evidence="1">Cell membrane</location>
        <topology evidence="1">Multi-pass membrane protein</topology>
    </subcellularLocation>
</comment>
<evidence type="ECO:0000313" key="9">
    <source>
        <dbReference type="Proteomes" id="UP001499954"/>
    </source>
</evidence>
<feature type="transmembrane region" description="Helical" evidence="6">
    <location>
        <begin position="330"/>
        <end position="352"/>
    </location>
</feature>
<dbReference type="PANTHER" id="PTHR35007">
    <property type="entry name" value="INTEGRAL MEMBRANE PROTEIN-RELATED"/>
    <property type="match status" value="1"/>
</dbReference>
<dbReference type="RefSeq" id="WP_246200659.1">
    <property type="nucleotide sequence ID" value="NZ_BAAAMK010000001.1"/>
</dbReference>
<protein>
    <recommendedName>
        <fullName evidence="7">Type II secretion system protein GspF domain-containing protein</fullName>
    </recommendedName>
</protein>
<keyword evidence="5 6" id="KW-0472">Membrane</keyword>
<dbReference type="Proteomes" id="UP001499954">
    <property type="component" value="Unassembled WGS sequence"/>
</dbReference>
<comment type="caution">
    <text evidence="8">The sequence shown here is derived from an EMBL/GenBank/DDBJ whole genome shotgun (WGS) entry which is preliminary data.</text>
</comment>
<sequence>MIGRCIEFVRSHVPMLRRAPDAAAGVDHVAGVVERLAVLLSAGVPASVAWRHLSESGEPDPMLVAAAVAGDRGEPIAAAIAGAAAAAAPAATARAGATGSGPARLDGAGWAVLGAAWQVASEAGAPLTTSLRDLAGAMRDEAQVRREVRTSLAGPAASARLVLALPLVALGFGSVLGFDTAGVLLGNPIGIGCLLLGLLFLWVAFRWSRTLAARAADFDEGAGLELELLAIGMAGGASVERARAVVASALEAHGLAGNGLAGHGHGPAGNGSAGDGERRAAASARLDETVRLAERAGAPLVELLRAEAQRGRRIARTDAATRGAALGVRLMLPLGLCVLPAFVLLGVAPLLISVVTGTLGGAA</sequence>
<dbReference type="Pfam" id="PF00482">
    <property type="entry name" value="T2SSF"/>
    <property type="match status" value="1"/>
</dbReference>
<accession>A0ABP5BH28</accession>
<dbReference type="InterPro" id="IPR018076">
    <property type="entry name" value="T2SS_GspF_dom"/>
</dbReference>
<evidence type="ECO:0000256" key="5">
    <source>
        <dbReference type="ARBA" id="ARBA00023136"/>
    </source>
</evidence>
<organism evidence="8 9">
    <name type="scientific">Agromyces allii</name>
    <dbReference type="NCBI Taxonomy" id="393607"/>
    <lineage>
        <taxon>Bacteria</taxon>
        <taxon>Bacillati</taxon>
        <taxon>Actinomycetota</taxon>
        <taxon>Actinomycetes</taxon>
        <taxon>Micrococcales</taxon>
        <taxon>Microbacteriaceae</taxon>
        <taxon>Agromyces</taxon>
    </lineage>
</organism>
<dbReference type="EMBL" id="BAAAMK010000001">
    <property type="protein sequence ID" value="GAA1942409.1"/>
    <property type="molecule type" value="Genomic_DNA"/>
</dbReference>
<evidence type="ECO:0000256" key="4">
    <source>
        <dbReference type="ARBA" id="ARBA00022989"/>
    </source>
</evidence>
<keyword evidence="9" id="KW-1185">Reference proteome</keyword>
<keyword evidence="4 6" id="KW-1133">Transmembrane helix</keyword>
<evidence type="ECO:0000259" key="7">
    <source>
        <dbReference type="Pfam" id="PF00482"/>
    </source>
</evidence>
<keyword evidence="3 6" id="KW-0812">Transmembrane</keyword>
<evidence type="ECO:0000256" key="6">
    <source>
        <dbReference type="SAM" id="Phobius"/>
    </source>
</evidence>
<feature type="transmembrane region" description="Helical" evidence="6">
    <location>
        <begin position="159"/>
        <end position="178"/>
    </location>
</feature>
<evidence type="ECO:0000256" key="3">
    <source>
        <dbReference type="ARBA" id="ARBA00022692"/>
    </source>
</evidence>
<feature type="transmembrane region" description="Helical" evidence="6">
    <location>
        <begin position="184"/>
        <end position="205"/>
    </location>
</feature>
<proteinExistence type="predicted"/>
<evidence type="ECO:0000256" key="2">
    <source>
        <dbReference type="ARBA" id="ARBA00022475"/>
    </source>
</evidence>
<name>A0ABP5BH28_9MICO</name>
<evidence type="ECO:0000313" key="8">
    <source>
        <dbReference type="EMBL" id="GAA1942409.1"/>
    </source>
</evidence>
<reference evidence="9" key="1">
    <citation type="journal article" date="2019" name="Int. J. Syst. Evol. Microbiol.">
        <title>The Global Catalogue of Microorganisms (GCM) 10K type strain sequencing project: providing services to taxonomists for standard genome sequencing and annotation.</title>
        <authorList>
            <consortium name="The Broad Institute Genomics Platform"/>
            <consortium name="The Broad Institute Genome Sequencing Center for Infectious Disease"/>
            <person name="Wu L."/>
            <person name="Ma J."/>
        </authorList>
    </citation>
    <scope>NUCLEOTIDE SEQUENCE [LARGE SCALE GENOMIC DNA]</scope>
    <source>
        <strain evidence="9">JCM 13584</strain>
    </source>
</reference>